<comment type="caution">
    <text evidence="1">The sequence shown here is derived from an EMBL/GenBank/DDBJ whole genome shotgun (WGS) entry which is preliminary data.</text>
</comment>
<dbReference type="Proteomes" id="UP000245667">
    <property type="component" value="Unassembled WGS sequence"/>
</dbReference>
<proteinExistence type="predicted"/>
<name>A0A316DW76_9FLAO</name>
<dbReference type="AlphaFoldDB" id="A0A316DW76"/>
<evidence type="ECO:0000313" key="1">
    <source>
        <dbReference type="EMBL" id="PWK21708.1"/>
    </source>
</evidence>
<evidence type="ECO:0000313" key="2">
    <source>
        <dbReference type="Proteomes" id="UP000245667"/>
    </source>
</evidence>
<gene>
    <name evidence="1" type="ORF">LX92_03487</name>
</gene>
<protein>
    <submittedName>
        <fullName evidence="1">Uncharacterized protein</fullName>
    </submittedName>
</protein>
<accession>A0A316DW76</accession>
<organism evidence="1 2">
    <name type="scientific">Maribacter polysiphoniae</name>
    <dbReference type="NCBI Taxonomy" id="429344"/>
    <lineage>
        <taxon>Bacteria</taxon>
        <taxon>Pseudomonadati</taxon>
        <taxon>Bacteroidota</taxon>
        <taxon>Flavobacteriia</taxon>
        <taxon>Flavobacteriales</taxon>
        <taxon>Flavobacteriaceae</taxon>
        <taxon>Maribacter</taxon>
    </lineage>
</organism>
<reference evidence="1 2" key="1">
    <citation type="submission" date="2018-05" db="EMBL/GenBank/DDBJ databases">
        <title>Genomic Encyclopedia of Archaeal and Bacterial Type Strains, Phase II (KMG-II): from individual species to whole genera.</title>
        <authorList>
            <person name="Goeker M."/>
        </authorList>
    </citation>
    <scope>NUCLEOTIDE SEQUENCE [LARGE SCALE GENOMIC DNA]</scope>
    <source>
        <strain evidence="1 2">DSM 23514</strain>
    </source>
</reference>
<sequence>MGALYLEVVRCLRQIMKLSYRRVVLWVIKIKDEIILREN</sequence>
<dbReference type="EMBL" id="QGGQ01000010">
    <property type="protein sequence ID" value="PWK21708.1"/>
    <property type="molecule type" value="Genomic_DNA"/>
</dbReference>